<evidence type="ECO:0000313" key="6">
    <source>
        <dbReference type="Proteomes" id="UP001430356"/>
    </source>
</evidence>
<proteinExistence type="predicted"/>
<keyword evidence="3" id="KW-0862">Zinc</keyword>
<organism evidence="5 6">
    <name type="scientific">Novymonas esmeraldas</name>
    <dbReference type="NCBI Taxonomy" id="1808958"/>
    <lineage>
        <taxon>Eukaryota</taxon>
        <taxon>Discoba</taxon>
        <taxon>Euglenozoa</taxon>
        <taxon>Kinetoplastea</taxon>
        <taxon>Metakinetoplastina</taxon>
        <taxon>Trypanosomatida</taxon>
        <taxon>Trypanosomatidae</taxon>
        <taxon>Novymonas</taxon>
    </lineage>
</organism>
<dbReference type="SUPFAM" id="SSF57903">
    <property type="entry name" value="FYVE/PHD zinc finger"/>
    <property type="match status" value="1"/>
</dbReference>
<dbReference type="GO" id="GO:0008270">
    <property type="term" value="F:zinc ion binding"/>
    <property type="evidence" value="ECO:0007669"/>
    <property type="project" value="UniProtKB-KW"/>
</dbReference>
<dbReference type="Proteomes" id="UP001430356">
    <property type="component" value="Unassembled WGS sequence"/>
</dbReference>
<evidence type="ECO:0000256" key="4">
    <source>
        <dbReference type="SAM" id="MobiDB-lite"/>
    </source>
</evidence>
<feature type="region of interest" description="Disordered" evidence="4">
    <location>
        <begin position="218"/>
        <end position="238"/>
    </location>
</feature>
<evidence type="ECO:0000256" key="3">
    <source>
        <dbReference type="ARBA" id="ARBA00022833"/>
    </source>
</evidence>
<dbReference type="InterPro" id="IPR019786">
    <property type="entry name" value="Zinc_finger_PHD-type_CS"/>
</dbReference>
<dbReference type="AlphaFoldDB" id="A0AAW0EW34"/>
<comment type="caution">
    <text evidence="5">The sequence shown here is derived from an EMBL/GenBank/DDBJ whole genome shotgun (WGS) entry which is preliminary data.</text>
</comment>
<feature type="region of interest" description="Disordered" evidence="4">
    <location>
        <begin position="1"/>
        <end position="24"/>
    </location>
</feature>
<name>A0AAW0EW34_9TRYP</name>
<evidence type="ECO:0000313" key="5">
    <source>
        <dbReference type="EMBL" id="KAK7197629.1"/>
    </source>
</evidence>
<dbReference type="PROSITE" id="PS01359">
    <property type="entry name" value="ZF_PHD_1"/>
    <property type="match status" value="1"/>
</dbReference>
<evidence type="ECO:0008006" key="7">
    <source>
        <dbReference type="Google" id="ProtNLM"/>
    </source>
</evidence>
<evidence type="ECO:0000256" key="2">
    <source>
        <dbReference type="ARBA" id="ARBA00022771"/>
    </source>
</evidence>
<feature type="compositionally biased region" description="Pro residues" evidence="4">
    <location>
        <begin position="220"/>
        <end position="232"/>
    </location>
</feature>
<keyword evidence="1" id="KW-0479">Metal-binding</keyword>
<evidence type="ECO:0000256" key="1">
    <source>
        <dbReference type="ARBA" id="ARBA00022723"/>
    </source>
</evidence>
<protein>
    <recommendedName>
        <fullName evidence="7">Zinc finger PHD-type domain-containing protein</fullName>
    </recommendedName>
</protein>
<reference evidence="5 6" key="1">
    <citation type="journal article" date="2021" name="MBio">
        <title>A New Model Trypanosomatid, Novymonas esmeraldas: Genomic Perception of Its 'Candidatus Pandoraea novymonadis' Endosymbiont.</title>
        <authorList>
            <person name="Zakharova A."/>
            <person name="Saura A."/>
            <person name="Butenko A."/>
            <person name="Podesvova L."/>
            <person name="Warmusova S."/>
            <person name="Kostygov A.Y."/>
            <person name="Nenarokova A."/>
            <person name="Lukes J."/>
            <person name="Opperdoes F.R."/>
            <person name="Yurchenko V."/>
        </authorList>
    </citation>
    <scope>NUCLEOTIDE SEQUENCE [LARGE SCALE GENOMIC DNA]</scope>
    <source>
        <strain evidence="5 6">E262AT.01</strain>
    </source>
</reference>
<keyword evidence="2" id="KW-0863">Zinc-finger</keyword>
<dbReference type="EMBL" id="JAECZO010000113">
    <property type="protein sequence ID" value="KAK7197629.1"/>
    <property type="molecule type" value="Genomic_DNA"/>
</dbReference>
<dbReference type="InterPro" id="IPR011011">
    <property type="entry name" value="Znf_FYVE_PHD"/>
</dbReference>
<gene>
    <name evidence="5" type="ORF">NESM_000713900</name>
</gene>
<accession>A0AAW0EW34</accession>
<sequence length="421" mass="43975">MRSPSRVLTPSGYDEPNGSHRAAVAPSRAAAARVIQTWVRRQREQRYAHRLLLCLQVAESMCGSAASSPPSAAAGTRAAPRRLPMGERVLASLYAAVVEYEAALRLENLTRRLLVEELHSASDAVREASPEARQSLRQRHPALRHLSLSRDAMPSAAAVDETSPAALPAAGATVSAADQLRVYLSPLLFSWWLAAVGPSAASSSADLHVDAAAAAADVQPRPPLPLHPPPPSTSHDAELADLGWDDADVEAEEPMDGAEAAANVAYARERAEADRAALLAAQRATVAGCPMRDDVEVMSTDAAAAVAAERDVSLVVHPVLGGVAQRRRCGSGDGVDAAMEAGEAAGTAVHMCAVCELDGLLPAADSASPPLQPEVAAADDEALLPCRTCQAWVHRYCACHDAVDDVVYCCSHCRTSGGGAP</sequence>
<keyword evidence="6" id="KW-1185">Reference proteome</keyword>